<evidence type="ECO:0000256" key="2">
    <source>
        <dbReference type="ARBA" id="ARBA00024195"/>
    </source>
</evidence>
<reference evidence="3" key="1">
    <citation type="submission" date="2020-11" db="EMBL/GenBank/DDBJ databases">
        <authorList>
            <person name="Tran Van P."/>
        </authorList>
    </citation>
    <scope>NUCLEOTIDE SEQUENCE</scope>
</reference>
<accession>A0A7R8WJI2</accession>
<dbReference type="InterPro" id="IPR001254">
    <property type="entry name" value="Trypsin_dom"/>
</dbReference>
<evidence type="ECO:0000256" key="1">
    <source>
        <dbReference type="ARBA" id="ARBA00023157"/>
    </source>
</evidence>
<dbReference type="GO" id="GO:0006508">
    <property type="term" value="P:proteolysis"/>
    <property type="evidence" value="ECO:0007669"/>
    <property type="project" value="InterPro"/>
</dbReference>
<proteinExistence type="inferred from homology"/>
<dbReference type="SUPFAM" id="SSF50494">
    <property type="entry name" value="Trypsin-like serine proteases"/>
    <property type="match status" value="1"/>
</dbReference>
<name>A0A7R8WJI2_9CRUS</name>
<dbReference type="PANTHER" id="PTHR24256">
    <property type="entry name" value="TRYPTASE-RELATED"/>
    <property type="match status" value="1"/>
</dbReference>
<dbReference type="InterPro" id="IPR009003">
    <property type="entry name" value="Peptidase_S1_PA"/>
</dbReference>
<dbReference type="OrthoDB" id="40021at2759"/>
<gene>
    <name evidence="3" type="ORF">CTOB1V02_LOCUS7688</name>
</gene>
<dbReference type="InterPro" id="IPR018114">
    <property type="entry name" value="TRYPSIN_HIS"/>
</dbReference>
<dbReference type="PROSITE" id="PS50240">
    <property type="entry name" value="TRYPSIN_DOM"/>
    <property type="match status" value="1"/>
</dbReference>
<organism evidence="3">
    <name type="scientific">Cyprideis torosa</name>
    <dbReference type="NCBI Taxonomy" id="163714"/>
    <lineage>
        <taxon>Eukaryota</taxon>
        <taxon>Metazoa</taxon>
        <taxon>Ecdysozoa</taxon>
        <taxon>Arthropoda</taxon>
        <taxon>Crustacea</taxon>
        <taxon>Oligostraca</taxon>
        <taxon>Ostracoda</taxon>
        <taxon>Podocopa</taxon>
        <taxon>Podocopida</taxon>
        <taxon>Cytherocopina</taxon>
        <taxon>Cytheroidea</taxon>
        <taxon>Cytherideidae</taxon>
        <taxon>Cyprideis</taxon>
    </lineage>
</organism>
<dbReference type="EMBL" id="OB662299">
    <property type="protein sequence ID" value="CAD7229822.1"/>
    <property type="molecule type" value="Genomic_DNA"/>
</dbReference>
<comment type="similarity">
    <text evidence="2">Belongs to the peptidase S1 family. CLIP subfamily.</text>
</comment>
<dbReference type="Pfam" id="PF00089">
    <property type="entry name" value="Trypsin"/>
    <property type="match status" value="1"/>
</dbReference>
<dbReference type="GO" id="GO:0004252">
    <property type="term" value="F:serine-type endopeptidase activity"/>
    <property type="evidence" value="ECO:0007669"/>
    <property type="project" value="InterPro"/>
</dbReference>
<evidence type="ECO:0000313" key="3">
    <source>
        <dbReference type="EMBL" id="CAD7229822.1"/>
    </source>
</evidence>
<dbReference type="AlphaFoldDB" id="A0A7R8WJI2"/>
<dbReference type="Gene3D" id="2.40.10.10">
    <property type="entry name" value="Trypsin-like serine proteases"/>
    <property type="match status" value="1"/>
</dbReference>
<sequence length="166" mass="18035">MDPNTVVTFEPDFPCPKMRSTVGNVPSRLLDLLKKIQAGHKIFYGSDVIEGEFPFLASLSTSRTSDDPTGGGGTSMCAASVWSRNHVVTAAHCVTEEAHYSVTLGSPDIRKGYTLSGPALRSIVVHPGYRFARRQSDFAVITTTKPLPLSEGKIEPSCLFLGDKRY</sequence>
<dbReference type="InterPro" id="IPR043504">
    <property type="entry name" value="Peptidase_S1_PA_chymotrypsin"/>
</dbReference>
<keyword evidence="1" id="KW-1015">Disulfide bond</keyword>
<dbReference type="PROSITE" id="PS00134">
    <property type="entry name" value="TRYPSIN_HIS"/>
    <property type="match status" value="1"/>
</dbReference>
<protein>
    <submittedName>
        <fullName evidence="3">Uncharacterized protein</fullName>
    </submittedName>
</protein>
<dbReference type="InterPro" id="IPR051487">
    <property type="entry name" value="Ser/Thr_Proteases_Immune/Dev"/>
</dbReference>
<feature type="non-terminal residue" evidence="3">
    <location>
        <position position="166"/>
    </location>
</feature>